<organism evidence="1">
    <name type="scientific">marine metagenome</name>
    <dbReference type="NCBI Taxonomy" id="408172"/>
    <lineage>
        <taxon>unclassified sequences</taxon>
        <taxon>metagenomes</taxon>
        <taxon>ecological metagenomes</taxon>
    </lineage>
</organism>
<proteinExistence type="predicted"/>
<evidence type="ECO:0008006" key="2">
    <source>
        <dbReference type="Google" id="ProtNLM"/>
    </source>
</evidence>
<evidence type="ECO:0000313" key="1">
    <source>
        <dbReference type="EMBL" id="SVA46679.1"/>
    </source>
</evidence>
<reference evidence="1" key="1">
    <citation type="submission" date="2018-05" db="EMBL/GenBank/DDBJ databases">
        <authorList>
            <person name="Lanie J.A."/>
            <person name="Ng W.-L."/>
            <person name="Kazmierczak K.M."/>
            <person name="Andrzejewski T.M."/>
            <person name="Davidsen T.M."/>
            <person name="Wayne K.J."/>
            <person name="Tettelin H."/>
            <person name="Glass J.I."/>
            <person name="Rusch D."/>
            <person name="Podicherti R."/>
            <person name="Tsui H.-C.T."/>
            <person name="Winkler M.E."/>
        </authorList>
    </citation>
    <scope>NUCLEOTIDE SEQUENCE</scope>
</reference>
<accession>A0A381W2A7</accession>
<name>A0A381W2A7_9ZZZZ</name>
<dbReference type="InterPro" id="IPR029058">
    <property type="entry name" value="AB_hydrolase_fold"/>
</dbReference>
<protein>
    <recommendedName>
        <fullName evidence="2">Serine aminopeptidase S33 domain-containing protein</fullName>
    </recommendedName>
</protein>
<dbReference type="Gene3D" id="3.40.50.1820">
    <property type="entry name" value="alpha/beta hydrolase"/>
    <property type="match status" value="1"/>
</dbReference>
<dbReference type="EMBL" id="UINC01010500">
    <property type="protein sequence ID" value="SVA46679.1"/>
    <property type="molecule type" value="Genomic_DNA"/>
</dbReference>
<dbReference type="SUPFAM" id="SSF53474">
    <property type="entry name" value="alpha/beta-Hydrolases"/>
    <property type="match status" value="1"/>
</dbReference>
<dbReference type="AlphaFoldDB" id="A0A381W2A7"/>
<gene>
    <name evidence="1" type="ORF">METZ01_LOCUS99533</name>
</gene>
<sequence length="287" mass="31144">MNAKIVHTKTEDDVTLAGALFSTIADTPSNISALLFFHGDGGNFYNPLYLKMGEILSREGITFLSANRRGHDTISSTGNPDVKGGYAFESVSQSPLDIQAWINFLATKGHQAIAVGGHSGGAVRAIYTQATSPFSNVKALIPVSPGEYNHEGIVELHGEKFKEFFSLAELSIANGNPEQLLQPGLPWGSTWAAASFVDCFNKDDRYQMSRHALAIQIPTLFIFGELETKIGDPQELPVCGLARRTIEKHIGTHSPHLSLKMVESANHGYAGRETNLYNAIQGFLKGL</sequence>